<keyword evidence="3" id="KW-1185">Reference proteome</keyword>
<protein>
    <submittedName>
        <fullName evidence="2">Methyltransferase, FkbM family</fullName>
    </submittedName>
</protein>
<dbReference type="RefSeq" id="WP_245724352.1">
    <property type="nucleotide sequence ID" value="NZ_FNPR01000001.1"/>
</dbReference>
<dbReference type="AlphaFoldDB" id="A0A1H3I0X5"/>
<evidence type="ECO:0000313" key="3">
    <source>
        <dbReference type="Proteomes" id="UP000199026"/>
    </source>
</evidence>
<dbReference type="GO" id="GO:0008168">
    <property type="term" value="F:methyltransferase activity"/>
    <property type="evidence" value="ECO:0007669"/>
    <property type="project" value="UniProtKB-KW"/>
</dbReference>
<name>A0A1H3I0X5_9RHOB</name>
<dbReference type="Proteomes" id="UP000199026">
    <property type="component" value="Unassembled WGS sequence"/>
</dbReference>
<dbReference type="STRING" id="576131.SAMN05444486_101786"/>
<dbReference type="NCBIfam" id="TIGR01444">
    <property type="entry name" value="fkbM_fam"/>
    <property type="match status" value="1"/>
</dbReference>
<dbReference type="Gene3D" id="3.40.50.150">
    <property type="entry name" value="Vaccinia Virus protein VP39"/>
    <property type="match status" value="1"/>
</dbReference>
<dbReference type="GeneID" id="78123575"/>
<feature type="domain" description="Methyltransferase FkbM" evidence="1">
    <location>
        <begin position="19"/>
        <end position="156"/>
    </location>
</feature>
<accession>A0A1H3I0X5</accession>
<dbReference type="InterPro" id="IPR006342">
    <property type="entry name" value="FkbM_mtfrase"/>
</dbReference>
<reference evidence="2 3" key="1">
    <citation type="submission" date="2016-10" db="EMBL/GenBank/DDBJ databases">
        <authorList>
            <person name="de Groot N.N."/>
        </authorList>
    </citation>
    <scope>NUCLEOTIDE SEQUENCE [LARGE SCALE GENOMIC DNA]</scope>
    <source>
        <strain evidence="2 3">DSM 24677</strain>
    </source>
</reference>
<evidence type="ECO:0000313" key="2">
    <source>
        <dbReference type="EMBL" id="SDY21351.1"/>
    </source>
</evidence>
<proteinExistence type="predicted"/>
<keyword evidence="2" id="KW-0489">Methyltransferase</keyword>
<dbReference type="SUPFAM" id="SSF53335">
    <property type="entry name" value="S-adenosyl-L-methionine-dependent methyltransferases"/>
    <property type="match status" value="1"/>
</dbReference>
<keyword evidence="2" id="KW-0808">Transferase</keyword>
<dbReference type="InterPro" id="IPR029063">
    <property type="entry name" value="SAM-dependent_MTases_sf"/>
</dbReference>
<gene>
    <name evidence="2" type="ORF">SAMN05444486_101786</name>
</gene>
<organism evidence="2 3">
    <name type="scientific">Lentibacter algarum</name>
    <dbReference type="NCBI Taxonomy" id="576131"/>
    <lineage>
        <taxon>Bacteria</taxon>
        <taxon>Pseudomonadati</taxon>
        <taxon>Pseudomonadota</taxon>
        <taxon>Alphaproteobacteria</taxon>
        <taxon>Rhodobacterales</taxon>
        <taxon>Roseobacteraceae</taxon>
        <taxon>Lentibacter</taxon>
    </lineage>
</organism>
<dbReference type="CDD" id="cd02440">
    <property type="entry name" value="AdoMet_MTases"/>
    <property type="match status" value="1"/>
</dbReference>
<sequence length="176" mass="18867">MLELGAGLGYIGALAARIVGAKNVTSVEANPDMIMAIRDNYALNGVAEIDLRHGAVVGQDYEGHSLAFACAKQFWASRIAGAADTGAGIVDVPALRIETLLADVAPNFVIMDIEGAEQYLFAAKWPRSVKQVVIELHPKQYESGKVIKEIVDMLSRSGLTYDPVASRGTLLALRRV</sequence>
<evidence type="ECO:0000259" key="1">
    <source>
        <dbReference type="Pfam" id="PF05050"/>
    </source>
</evidence>
<dbReference type="EMBL" id="FNPR01000001">
    <property type="protein sequence ID" value="SDY21351.1"/>
    <property type="molecule type" value="Genomic_DNA"/>
</dbReference>
<dbReference type="GO" id="GO:0032259">
    <property type="term" value="P:methylation"/>
    <property type="evidence" value="ECO:0007669"/>
    <property type="project" value="UniProtKB-KW"/>
</dbReference>
<dbReference type="Pfam" id="PF05050">
    <property type="entry name" value="Methyltransf_21"/>
    <property type="match status" value="1"/>
</dbReference>